<dbReference type="InterPro" id="IPR033932">
    <property type="entry name" value="YtcJ-like"/>
</dbReference>
<dbReference type="Proteomes" id="UP001155027">
    <property type="component" value="Unassembled WGS sequence"/>
</dbReference>
<accession>A0A9X2Q1V5</accession>
<evidence type="ECO:0000313" key="4">
    <source>
        <dbReference type="Proteomes" id="UP001155027"/>
    </source>
</evidence>
<dbReference type="Pfam" id="PF07969">
    <property type="entry name" value="Amidohydro_3"/>
    <property type="match status" value="1"/>
</dbReference>
<dbReference type="GO" id="GO:0016810">
    <property type="term" value="F:hydrolase activity, acting on carbon-nitrogen (but not peptide) bonds"/>
    <property type="evidence" value="ECO:0007669"/>
    <property type="project" value="InterPro"/>
</dbReference>
<keyword evidence="1" id="KW-0732">Signal</keyword>
<feature type="domain" description="Amidohydrolase 3" evidence="2">
    <location>
        <begin position="70"/>
        <end position="568"/>
    </location>
</feature>
<dbReference type="Gene3D" id="2.30.40.10">
    <property type="entry name" value="Urease, subunit C, domain 1"/>
    <property type="match status" value="1"/>
</dbReference>
<comment type="caution">
    <text evidence="3">The sequence shown here is derived from an EMBL/GenBank/DDBJ whole genome shotgun (WGS) entry which is preliminary data.</text>
</comment>
<dbReference type="PROSITE" id="PS51257">
    <property type="entry name" value="PROKAR_LIPOPROTEIN"/>
    <property type="match status" value="1"/>
</dbReference>
<feature type="chain" id="PRO_5040857274" description="Amidohydrolase 3 domain-containing protein" evidence="1">
    <location>
        <begin position="24"/>
        <end position="571"/>
    </location>
</feature>
<dbReference type="RefSeq" id="WP_259080406.1">
    <property type="nucleotide sequence ID" value="NZ_JANUAU010000005.1"/>
</dbReference>
<protein>
    <recommendedName>
        <fullName evidence="2">Amidohydrolase 3 domain-containing protein</fullName>
    </recommendedName>
</protein>
<feature type="signal peptide" evidence="1">
    <location>
        <begin position="1"/>
        <end position="23"/>
    </location>
</feature>
<dbReference type="PANTHER" id="PTHR22642">
    <property type="entry name" value="IMIDAZOLONEPROPIONASE"/>
    <property type="match status" value="1"/>
</dbReference>
<proteinExistence type="predicted"/>
<dbReference type="EMBL" id="JANUAU010000005">
    <property type="protein sequence ID" value="MCS3677981.1"/>
    <property type="molecule type" value="Genomic_DNA"/>
</dbReference>
<dbReference type="PANTHER" id="PTHR22642:SF2">
    <property type="entry name" value="PROTEIN LONG AFTER FAR-RED 3"/>
    <property type="match status" value="1"/>
</dbReference>
<dbReference type="InterPro" id="IPR032466">
    <property type="entry name" value="Metal_Hydrolase"/>
</dbReference>
<dbReference type="AlphaFoldDB" id="A0A9X2Q1V5"/>
<evidence type="ECO:0000313" key="3">
    <source>
        <dbReference type="EMBL" id="MCS3677981.1"/>
    </source>
</evidence>
<evidence type="ECO:0000256" key="1">
    <source>
        <dbReference type="SAM" id="SignalP"/>
    </source>
</evidence>
<name>A0A9X2Q1V5_9BACT</name>
<dbReference type="SUPFAM" id="SSF51338">
    <property type="entry name" value="Composite domain of metallo-dependent hydrolases"/>
    <property type="match status" value="1"/>
</dbReference>
<dbReference type="InterPro" id="IPR011059">
    <property type="entry name" value="Metal-dep_hydrolase_composite"/>
</dbReference>
<dbReference type="Gene3D" id="3.10.310.70">
    <property type="match status" value="1"/>
</dbReference>
<dbReference type="CDD" id="cd01300">
    <property type="entry name" value="YtcJ_like"/>
    <property type="match status" value="1"/>
</dbReference>
<dbReference type="SUPFAM" id="SSF51556">
    <property type="entry name" value="Metallo-dependent hydrolases"/>
    <property type="match status" value="1"/>
</dbReference>
<organism evidence="3 4">
    <name type="scientific">Salinibacter ruber</name>
    <dbReference type="NCBI Taxonomy" id="146919"/>
    <lineage>
        <taxon>Bacteria</taxon>
        <taxon>Pseudomonadati</taxon>
        <taxon>Rhodothermota</taxon>
        <taxon>Rhodothermia</taxon>
        <taxon>Rhodothermales</taxon>
        <taxon>Salinibacteraceae</taxon>
        <taxon>Salinibacter</taxon>
    </lineage>
</organism>
<dbReference type="Gene3D" id="3.20.20.140">
    <property type="entry name" value="Metal-dependent hydrolases"/>
    <property type="match status" value="1"/>
</dbReference>
<reference evidence="3" key="1">
    <citation type="submission" date="2022-08" db="EMBL/GenBank/DDBJ databases">
        <title>Genomic Encyclopedia of Type Strains, Phase V (KMG-V): Genome sequencing to study the core and pangenomes of soil and plant-associated prokaryotes.</title>
        <authorList>
            <person name="Whitman W."/>
        </authorList>
    </citation>
    <scope>NUCLEOTIDE SEQUENCE</scope>
    <source>
        <strain evidence="3">0</strain>
    </source>
</reference>
<gene>
    <name evidence="3" type="ORF">GGP71_001909</name>
</gene>
<sequence length="571" mass="61307">MALRSLVLFAALALVGCSSSPTADLVLTNGTVATLDDDHEQVEALAAADDTLLAVGSAEAIDAYVGGDTRVIDLQGRLAVPGFIEGHGHYMGMGQAQMQLDLLGTSSWGRVVAKVDSSADETASGAWVEGRGWHQEKWTSTPERMVRGFPTNARLNEAAPDTPVYLTHASGHAAIANDAALEAVGIGPNTPDPEGGTIVRDAQERATGVLLETAAGLVQEALDASRSGMSAADRRARRERQVRLAAEEALANGVTSFQDQGASFETIRLYREMAERGALDIRMYAMVAQGEVTPETQERLAEIRTVGAADQHLTVRAIGEVTVDGALGSRSAWMLEPYDDAPNDTGINVTPMERVREIAEIGLDEDYQIAVHAIGDRANRETLDLYASLFEAADGRGAERRWRVEHAQHLHPDDISRFADLGVMASMQAIHACSDAPYNYQRLGAQRVNQGAYLWNTLWADGAVVGNGTDVPVEKIDPLASLHCTATRQVPGTDTTFTPDETLTRCRALQSYTINNARMAFEEDVKGTLTPGKLADVTVLSENILTGPPERLREATVDYTIVGGEVAYANE</sequence>
<evidence type="ECO:0000259" key="2">
    <source>
        <dbReference type="Pfam" id="PF07969"/>
    </source>
</evidence>
<dbReference type="InterPro" id="IPR013108">
    <property type="entry name" value="Amidohydro_3"/>
</dbReference>